<evidence type="ECO:0000313" key="3">
    <source>
        <dbReference type="Proteomes" id="UP000289738"/>
    </source>
</evidence>
<protein>
    <submittedName>
        <fullName evidence="2">Uncharacterized protein</fullName>
    </submittedName>
</protein>
<evidence type="ECO:0000256" key="1">
    <source>
        <dbReference type="SAM" id="MobiDB-lite"/>
    </source>
</evidence>
<keyword evidence="3" id="KW-1185">Reference proteome</keyword>
<gene>
    <name evidence="2" type="ORF">Ahy_A01g000669</name>
</gene>
<proteinExistence type="predicted"/>
<reference evidence="2 3" key="1">
    <citation type="submission" date="2019-01" db="EMBL/GenBank/DDBJ databases">
        <title>Sequencing of cultivated peanut Arachis hypogaea provides insights into genome evolution and oil improvement.</title>
        <authorList>
            <person name="Chen X."/>
        </authorList>
    </citation>
    <scope>NUCLEOTIDE SEQUENCE [LARGE SCALE GENOMIC DNA]</scope>
    <source>
        <strain evidence="3">cv. Fuhuasheng</strain>
        <tissue evidence="2">Leaves</tissue>
    </source>
</reference>
<feature type="region of interest" description="Disordered" evidence="1">
    <location>
        <begin position="17"/>
        <end position="40"/>
    </location>
</feature>
<dbReference type="Proteomes" id="UP000289738">
    <property type="component" value="Chromosome A01"/>
</dbReference>
<name>A0A445EL10_ARAHY</name>
<sequence>MQELKCYQAELERRLVERSQMRQSSSGQSSTSKTSTPRVGKFSTYTPLVALLTKVNQQVSYRGILSRARQIRPTASLNKLQYCDYHKSYGYRTNDCIDLKDALKQAIQDEKLPKFVQHVRLSRRQNDNEYRD</sequence>
<evidence type="ECO:0000313" key="2">
    <source>
        <dbReference type="EMBL" id="RYR76076.1"/>
    </source>
</evidence>
<feature type="compositionally biased region" description="Low complexity" evidence="1">
    <location>
        <begin position="21"/>
        <end position="36"/>
    </location>
</feature>
<accession>A0A445EL10</accession>
<comment type="caution">
    <text evidence="2">The sequence shown here is derived from an EMBL/GenBank/DDBJ whole genome shotgun (WGS) entry which is preliminary data.</text>
</comment>
<organism evidence="2 3">
    <name type="scientific">Arachis hypogaea</name>
    <name type="common">Peanut</name>
    <dbReference type="NCBI Taxonomy" id="3818"/>
    <lineage>
        <taxon>Eukaryota</taxon>
        <taxon>Viridiplantae</taxon>
        <taxon>Streptophyta</taxon>
        <taxon>Embryophyta</taxon>
        <taxon>Tracheophyta</taxon>
        <taxon>Spermatophyta</taxon>
        <taxon>Magnoliopsida</taxon>
        <taxon>eudicotyledons</taxon>
        <taxon>Gunneridae</taxon>
        <taxon>Pentapetalae</taxon>
        <taxon>rosids</taxon>
        <taxon>fabids</taxon>
        <taxon>Fabales</taxon>
        <taxon>Fabaceae</taxon>
        <taxon>Papilionoideae</taxon>
        <taxon>50 kb inversion clade</taxon>
        <taxon>dalbergioids sensu lato</taxon>
        <taxon>Dalbergieae</taxon>
        <taxon>Pterocarpus clade</taxon>
        <taxon>Arachis</taxon>
    </lineage>
</organism>
<dbReference type="AlphaFoldDB" id="A0A445EL10"/>
<dbReference type="EMBL" id="SDMP01000001">
    <property type="protein sequence ID" value="RYR76076.1"/>
    <property type="molecule type" value="Genomic_DNA"/>
</dbReference>